<protein>
    <submittedName>
        <fullName evidence="1">Uncharacterized protein</fullName>
    </submittedName>
</protein>
<dbReference type="EMBL" id="FOHX01000004">
    <property type="protein sequence ID" value="SET81894.1"/>
    <property type="molecule type" value="Genomic_DNA"/>
</dbReference>
<sequence length="113" mass="12290">MKYDDRTAVINGLLDLAAFLEAHPDLPVPPYITVYYFPNQDSDAAQSAEIDQIAPVLGSDINQESASRGHYATSRMFGPIEYRAVAVLAAARARHEAESSYHGCIQPDPVPTA</sequence>
<dbReference type="AlphaFoldDB" id="A0A1I0HDC7"/>
<organism evidence="1 2">
    <name type="scientific">Nonomuraea wenchangensis</name>
    <dbReference type="NCBI Taxonomy" id="568860"/>
    <lineage>
        <taxon>Bacteria</taxon>
        <taxon>Bacillati</taxon>
        <taxon>Actinomycetota</taxon>
        <taxon>Actinomycetes</taxon>
        <taxon>Streptosporangiales</taxon>
        <taxon>Streptosporangiaceae</taxon>
        <taxon>Nonomuraea</taxon>
    </lineage>
</organism>
<evidence type="ECO:0000313" key="1">
    <source>
        <dbReference type="EMBL" id="SET81894.1"/>
    </source>
</evidence>
<dbReference type="Proteomes" id="UP000199361">
    <property type="component" value="Unassembled WGS sequence"/>
</dbReference>
<proteinExistence type="predicted"/>
<dbReference type="OrthoDB" id="3530961at2"/>
<gene>
    <name evidence="1" type="ORF">SAMN05421811_104255</name>
</gene>
<dbReference type="RefSeq" id="WP_091081231.1">
    <property type="nucleotide sequence ID" value="NZ_FOHX01000004.1"/>
</dbReference>
<reference evidence="1 2" key="1">
    <citation type="submission" date="2016-10" db="EMBL/GenBank/DDBJ databases">
        <authorList>
            <person name="de Groot N.N."/>
        </authorList>
    </citation>
    <scope>NUCLEOTIDE SEQUENCE [LARGE SCALE GENOMIC DNA]</scope>
    <source>
        <strain evidence="1 2">CGMCC 4.5598</strain>
    </source>
</reference>
<name>A0A1I0HDC7_9ACTN</name>
<evidence type="ECO:0000313" key="2">
    <source>
        <dbReference type="Proteomes" id="UP000199361"/>
    </source>
</evidence>
<keyword evidence="2" id="KW-1185">Reference proteome</keyword>
<dbReference type="STRING" id="568860.SAMN05421811_104255"/>
<accession>A0A1I0HDC7</accession>